<evidence type="ECO:0000256" key="3">
    <source>
        <dbReference type="ARBA" id="ARBA00022833"/>
    </source>
</evidence>
<organism evidence="7">
    <name type="scientific">Sesamum radiatum</name>
    <name type="common">Black benniseed</name>
    <dbReference type="NCBI Taxonomy" id="300843"/>
    <lineage>
        <taxon>Eukaryota</taxon>
        <taxon>Viridiplantae</taxon>
        <taxon>Streptophyta</taxon>
        <taxon>Embryophyta</taxon>
        <taxon>Tracheophyta</taxon>
        <taxon>Spermatophyta</taxon>
        <taxon>Magnoliopsida</taxon>
        <taxon>eudicotyledons</taxon>
        <taxon>Gunneridae</taxon>
        <taxon>Pentapetalae</taxon>
        <taxon>asterids</taxon>
        <taxon>lamiids</taxon>
        <taxon>Lamiales</taxon>
        <taxon>Pedaliaceae</taxon>
        <taxon>Sesamum</taxon>
    </lineage>
</organism>
<keyword evidence="1" id="KW-0479">Metal-binding</keyword>
<keyword evidence="2 4" id="KW-0863">Zinc-finger</keyword>
<gene>
    <name evidence="7" type="ORF">Sradi_2507300</name>
</gene>
<evidence type="ECO:0000256" key="5">
    <source>
        <dbReference type="SAM" id="MobiDB-lite"/>
    </source>
</evidence>
<dbReference type="Pfam" id="PF04434">
    <property type="entry name" value="SWIM"/>
    <property type="match status" value="1"/>
</dbReference>
<proteinExistence type="predicted"/>
<evidence type="ECO:0000256" key="1">
    <source>
        <dbReference type="ARBA" id="ARBA00022723"/>
    </source>
</evidence>
<comment type="caution">
    <text evidence="7">The sequence shown here is derived from an EMBL/GenBank/DDBJ whole genome shotgun (WGS) entry which is preliminary data.</text>
</comment>
<dbReference type="GO" id="GO:0008270">
    <property type="term" value="F:zinc ion binding"/>
    <property type="evidence" value="ECO:0007669"/>
    <property type="project" value="UniProtKB-KW"/>
</dbReference>
<accession>A0AAW2SJY3</accession>
<dbReference type="InterPro" id="IPR007527">
    <property type="entry name" value="Znf_SWIM"/>
</dbReference>
<dbReference type="EMBL" id="JACGWJ010000010">
    <property type="protein sequence ID" value="KAL0392845.1"/>
    <property type="molecule type" value="Genomic_DNA"/>
</dbReference>
<feature type="compositionally biased region" description="Polar residues" evidence="5">
    <location>
        <begin position="360"/>
        <end position="377"/>
    </location>
</feature>
<reference evidence="7" key="2">
    <citation type="journal article" date="2024" name="Plant">
        <title>Genomic evolution and insights into agronomic trait innovations of Sesamum species.</title>
        <authorList>
            <person name="Miao H."/>
            <person name="Wang L."/>
            <person name="Qu L."/>
            <person name="Liu H."/>
            <person name="Sun Y."/>
            <person name="Le M."/>
            <person name="Wang Q."/>
            <person name="Wei S."/>
            <person name="Zheng Y."/>
            <person name="Lin W."/>
            <person name="Duan Y."/>
            <person name="Cao H."/>
            <person name="Xiong S."/>
            <person name="Wang X."/>
            <person name="Wei L."/>
            <person name="Li C."/>
            <person name="Ma Q."/>
            <person name="Ju M."/>
            <person name="Zhao R."/>
            <person name="Li G."/>
            <person name="Mu C."/>
            <person name="Tian Q."/>
            <person name="Mei H."/>
            <person name="Zhang T."/>
            <person name="Gao T."/>
            <person name="Zhang H."/>
        </authorList>
    </citation>
    <scope>NUCLEOTIDE SEQUENCE</scope>
    <source>
        <strain evidence="7">G02</strain>
    </source>
</reference>
<evidence type="ECO:0000256" key="2">
    <source>
        <dbReference type="ARBA" id="ARBA00022771"/>
    </source>
</evidence>
<dbReference type="PANTHER" id="PTHR31973:SF191">
    <property type="entry name" value="OS05G0489400 PROTEIN"/>
    <property type="match status" value="1"/>
</dbReference>
<dbReference type="SMART" id="SM00575">
    <property type="entry name" value="ZnF_PMZ"/>
    <property type="match status" value="1"/>
</dbReference>
<evidence type="ECO:0000259" key="6">
    <source>
        <dbReference type="PROSITE" id="PS50966"/>
    </source>
</evidence>
<keyword evidence="3" id="KW-0862">Zinc</keyword>
<protein>
    <recommendedName>
        <fullName evidence="6">SWIM-type domain-containing protein</fullName>
    </recommendedName>
</protein>
<dbReference type="InterPro" id="IPR018289">
    <property type="entry name" value="MULE_transposase_dom"/>
</dbReference>
<sequence>MNTSSSDSSGENGIEISGDDFHSDLGLEEDNKELSYPVFNPSETFIPLLRLIRKYDPNHQCGMSYHVKNVNSVWLSKKYVDAFRADPKKNVKGFRNEAIRDIMCHISPFQAYRAKKKALKQIEGHFDDQYAKLWDYAHALRMKNPGSTVLMALSDETDAIGKKKFDRIYICFKALKQEFLNGCRPLIRVDGCHLKGPHGGILLTVVSIDPNNQLFPLAYAVVGSESKQSWEWFLMNLKEDLCIERDDVYTFISDKQKGLIPAFETVFPARATANAEFDRVMKEIGVLDVKALEWLSDKPHSKWYTVNLVAHTCSCRKWELTGIPYKHGMSAICAQVLDPVGFVHSCYQVQTYTKEKRITRSSNKSGNTSNDHSQGGTSVFAPTPAPMAPIQHTFVSNPCMKPSTSTPFIKDGKKIVKVLDLPGVLSSSSKAKMQTKEGKRPT</sequence>
<evidence type="ECO:0000256" key="4">
    <source>
        <dbReference type="PROSITE-ProRule" id="PRU00325"/>
    </source>
</evidence>
<dbReference type="InterPro" id="IPR006564">
    <property type="entry name" value="Znf_PMZ"/>
</dbReference>
<evidence type="ECO:0000313" key="7">
    <source>
        <dbReference type="EMBL" id="KAL0392845.1"/>
    </source>
</evidence>
<dbReference type="PROSITE" id="PS50966">
    <property type="entry name" value="ZF_SWIM"/>
    <property type="match status" value="1"/>
</dbReference>
<reference evidence="7" key="1">
    <citation type="submission" date="2020-06" db="EMBL/GenBank/DDBJ databases">
        <authorList>
            <person name="Li T."/>
            <person name="Hu X."/>
            <person name="Zhang T."/>
            <person name="Song X."/>
            <person name="Zhang H."/>
            <person name="Dai N."/>
            <person name="Sheng W."/>
            <person name="Hou X."/>
            <person name="Wei L."/>
        </authorList>
    </citation>
    <scope>NUCLEOTIDE SEQUENCE</scope>
    <source>
        <strain evidence="7">G02</strain>
        <tissue evidence="7">Leaf</tissue>
    </source>
</reference>
<feature type="domain" description="SWIM-type" evidence="6">
    <location>
        <begin position="304"/>
        <end position="336"/>
    </location>
</feature>
<name>A0AAW2SJY3_SESRA</name>
<dbReference type="AlphaFoldDB" id="A0AAW2SJY3"/>
<dbReference type="Pfam" id="PF10551">
    <property type="entry name" value="MULE"/>
    <property type="match status" value="1"/>
</dbReference>
<dbReference type="PANTHER" id="PTHR31973">
    <property type="entry name" value="POLYPROTEIN, PUTATIVE-RELATED"/>
    <property type="match status" value="1"/>
</dbReference>
<feature type="region of interest" description="Disordered" evidence="5">
    <location>
        <begin position="357"/>
        <end position="382"/>
    </location>
</feature>